<reference evidence="2" key="1">
    <citation type="submission" date="2014-04" db="EMBL/GenBank/DDBJ databases">
        <title>Evolutionary Origins and Diversification of the Mycorrhizal Mutualists.</title>
        <authorList>
            <consortium name="DOE Joint Genome Institute"/>
            <consortium name="Mycorrhizal Genomics Consortium"/>
            <person name="Kohler A."/>
            <person name="Kuo A."/>
            <person name="Nagy L.G."/>
            <person name="Floudas D."/>
            <person name="Copeland A."/>
            <person name="Barry K.W."/>
            <person name="Cichocki N."/>
            <person name="Veneault-Fourrey C."/>
            <person name="LaButti K."/>
            <person name="Lindquist E.A."/>
            <person name="Lipzen A."/>
            <person name="Lundell T."/>
            <person name="Morin E."/>
            <person name="Murat C."/>
            <person name="Riley R."/>
            <person name="Ohm R."/>
            <person name="Sun H."/>
            <person name="Tunlid A."/>
            <person name="Henrissat B."/>
            <person name="Grigoriev I.V."/>
            <person name="Hibbett D.S."/>
            <person name="Martin F."/>
        </authorList>
    </citation>
    <scope>NUCLEOTIDE SEQUENCE [LARGE SCALE GENOMIC DNA]</scope>
    <source>
        <strain evidence="2">FD-334 SS-4</strain>
    </source>
</reference>
<accession>A0A0D2LVY0</accession>
<dbReference type="Proteomes" id="UP000054270">
    <property type="component" value="Unassembled WGS sequence"/>
</dbReference>
<proteinExistence type="predicted"/>
<protein>
    <submittedName>
        <fullName evidence="1">Uncharacterized protein</fullName>
    </submittedName>
</protein>
<organism evidence="1 2">
    <name type="scientific">Hypholoma sublateritium (strain FD-334 SS-4)</name>
    <dbReference type="NCBI Taxonomy" id="945553"/>
    <lineage>
        <taxon>Eukaryota</taxon>
        <taxon>Fungi</taxon>
        <taxon>Dikarya</taxon>
        <taxon>Basidiomycota</taxon>
        <taxon>Agaricomycotina</taxon>
        <taxon>Agaricomycetes</taxon>
        <taxon>Agaricomycetidae</taxon>
        <taxon>Agaricales</taxon>
        <taxon>Agaricineae</taxon>
        <taxon>Strophariaceae</taxon>
        <taxon>Hypholoma</taxon>
    </lineage>
</organism>
<evidence type="ECO:0000313" key="2">
    <source>
        <dbReference type="Proteomes" id="UP000054270"/>
    </source>
</evidence>
<evidence type="ECO:0000313" key="1">
    <source>
        <dbReference type="EMBL" id="KJA15013.1"/>
    </source>
</evidence>
<name>A0A0D2LVY0_HYPSF</name>
<dbReference type="AlphaFoldDB" id="A0A0D2LVY0"/>
<keyword evidence="2" id="KW-1185">Reference proteome</keyword>
<gene>
    <name evidence="1" type="ORF">HYPSUDRAFT_411216</name>
</gene>
<sequence length="139" mass="16427">MMCIATHFRNADARQLFSRHIACIRMAPRLQLPTHQRRRRPKPAHCMSRPFAHRTKWGQPRFRTYHAPASFARVHRDLCCPVQQLPARSLEILSISYCVVYKYSCQIFREFHGQEKTRMFKSHDVEAPSVPPQLELDLK</sequence>
<dbReference type="EMBL" id="KN817657">
    <property type="protein sequence ID" value="KJA15013.1"/>
    <property type="molecule type" value="Genomic_DNA"/>
</dbReference>